<comment type="caution">
    <text evidence="2">The sequence shown here is derived from an EMBL/GenBank/DDBJ whole genome shotgun (WGS) entry which is preliminary data.</text>
</comment>
<protein>
    <recommendedName>
        <fullName evidence="1">Transposase zinc-ribbon domain-containing protein</fullName>
    </recommendedName>
</protein>
<evidence type="ECO:0000313" key="3">
    <source>
        <dbReference type="Proteomes" id="UP000190016"/>
    </source>
</evidence>
<dbReference type="InterPro" id="IPR024442">
    <property type="entry name" value="Transposase_Zn_ribbon"/>
</dbReference>
<evidence type="ECO:0000313" key="2">
    <source>
        <dbReference type="EMBL" id="OPB84432.1"/>
    </source>
</evidence>
<sequence length="177" mass="21302">MFKLSFKETPSEKDCIEILKSIRMEKGIICKKCKSTEFYWKSDRNEFECKRCSYRISLKVDTVMHRSRLPIHLWLITLDLILFGNSTIKDIQEFLKHKRNATIQRVYNIIKTQLSRTVPQNRPRILTYNDATIEEKIFDIKIRLLDDEDNISHQNSANWKMIRLYLEWLSQPLIDFE</sequence>
<feature type="domain" description="Transposase zinc-ribbon" evidence="1">
    <location>
        <begin position="10"/>
        <end position="54"/>
    </location>
</feature>
<proteinExistence type="predicted"/>
<gene>
    <name evidence="2" type="ORF">BB021_16960</name>
</gene>
<name>A0ABX3N410_9FLAO</name>
<dbReference type="RefSeq" id="WP_078779791.1">
    <property type="nucleotide sequence ID" value="NZ_MBDS01000020.1"/>
</dbReference>
<dbReference type="EMBL" id="MBDS01000020">
    <property type="protein sequence ID" value="OPB84432.1"/>
    <property type="molecule type" value="Genomic_DNA"/>
</dbReference>
<evidence type="ECO:0000259" key="1">
    <source>
        <dbReference type="Pfam" id="PF12760"/>
    </source>
</evidence>
<dbReference type="Pfam" id="PF12760">
    <property type="entry name" value="Zn_ribbon_IS1595"/>
    <property type="match status" value="1"/>
</dbReference>
<accession>A0ABX3N410</accession>
<reference evidence="2 3" key="1">
    <citation type="submission" date="2016-07" db="EMBL/GenBank/DDBJ databases">
        <title>Revisiting the Taxonomy of the Elizabethkingia Genus based on Whole-Genome Sequencing, Optical Mapping, and MALDI-TOF.</title>
        <authorList>
            <person name="Nicholson A.C."/>
        </authorList>
    </citation>
    <scope>NUCLEOTIDE SEQUENCE [LARGE SCALE GENOMIC DNA]</scope>
    <source>
        <strain evidence="2 3">C1558</strain>
    </source>
</reference>
<organism evidence="2 3">
    <name type="scientific">Elizabethkingia ursingii</name>
    <dbReference type="NCBI Taxonomy" id="1756150"/>
    <lineage>
        <taxon>Bacteria</taxon>
        <taxon>Pseudomonadati</taxon>
        <taxon>Bacteroidota</taxon>
        <taxon>Flavobacteriia</taxon>
        <taxon>Flavobacteriales</taxon>
        <taxon>Weeksellaceae</taxon>
        <taxon>Elizabethkingia</taxon>
    </lineage>
</organism>
<dbReference type="Proteomes" id="UP000190016">
    <property type="component" value="Unassembled WGS sequence"/>
</dbReference>
<keyword evidence="3" id="KW-1185">Reference proteome</keyword>